<feature type="domain" description="PpiC" evidence="1">
    <location>
        <begin position="117"/>
        <end position="239"/>
    </location>
</feature>
<comment type="caution">
    <text evidence="2">The sequence shown here is derived from an EMBL/GenBank/DDBJ whole genome shotgun (WGS) entry which is preliminary data.</text>
</comment>
<keyword evidence="3" id="KW-1185">Reference proteome</keyword>
<dbReference type="AlphaFoldDB" id="A0A225NDJ9"/>
<evidence type="ECO:0000313" key="3">
    <source>
        <dbReference type="Proteomes" id="UP000215377"/>
    </source>
</evidence>
<dbReference type="InterPro" id="IPR000297">
    <property type="entry name" value="PPIase_PpiC"/>
</dbReference>
<proteinExistence type="predicted"/>
<organism evidence="2 3">
    <name type="scientific">Marinibacterium profundimaris</name>
    <dbReference type="NCBI Taxonomy" id="1679460"/>
    <lineage>
        <taxon>Bacteria</taxon>
        <taxon>Pseudomonadati</taxon>
        <taxon>Pseudomonadota</taxon>
        <taxon>Alphaproteobacteria</taxon>
        <taxon>Rhodobacterales</taxon>
        <taxon>Paracoccaceae</taxon>
        <taxon>Marinibacterium</taxon>
    </lineage>
</organism>
<evidence type="ECO:0000313" key="2">
    <source>
        <dbReference type="EMBL" id="OWU69996.1"/>
    </source>
</evidence>
<sequence>MLLRRLARSPLLHFFALGGLIFAAYAVLDDDPAPPPADAIVLTVDEAARLAERFTATWQRPPSEEELAGLLRAWALEEVYVREALALGLDRGDGVIRQRLATKMGFIAESGAAVLEPDDATLRGWLDANADRFRRPMRLAFDQVLLGPGTTTEDVAQIRESLAGGADPAEAGQASLLPPALPLTPSPVIDRSFGSGFSDRLADFPRGTWSGPVESAYGPHLVRVTAVEPASMPPLDEIRAQVEGEWRAEQARQMRESFGEALLERYTLHLPEPAEVLGR</sequence>
<gene>
    <name evidence="2" type="ORF">ATO3_21215</name>
</gene>
<protein>
    <recommendedName>
        <fullName evidence="1">PpiC domain-containing protein</fullName>
    </recommendedName>
</protein>
<reference evidence="2 3" key="1">
    <citation type="submission" date="2013-04" db="EMBL/GenBank/DDBJ databases">
        <title>Oceanicola sp. 22II1-22F33 Genome Sequencing.</title>
        <authorList>
            <person name="Lai Q."/>
            <person name="Li G."/>
            <person name="Shao Z."/>
        </authorList>
    </citation>
    <scope>NUCLEOTIDE SEQUENCE [LARGE SCALE GENOMIC DNA]</scope>
    <source>
        <strain evidence="2 3">22II1-22F33</strain>
    </source>
</reference>
<dbReference type="Pfam" id="PF13145">
    <property type="entry name" value="Rotamase_2"/>
    <property type="match status" value="1"/>
</dbReference>
<dbReference type="EMBL" id="AQQR01000013">
    <property type="protein sequence ID" value="OWU69996.1"/>
    <property type="molecule type" value="Genomic_DNA"/>
</dbReference>
<name>A0A225NDJ9_9RHOB</name>
<dbReference type="GO" id="GO:0003755">
    <property type="term" value="F:peptidyl-prolyl cis-trans isomerase activity"/>
    <property type="evidence" value="ECO:0007669"/>
    <property type="project" value="InterPro"/>
</dbReference>
<evidence type="ECO:0000259" key="1">
    <source>
        <dbReference type="Pfam" id="PF13145"/>
    </source>
</evidence>
<dbReference type="OrthoDB" id="196786at2"/>
<accession>A0A225NDJ9</accession>
<dbReference type="Proteomes" id="UP000215377">
    <property type="component" value="Unassembled WGS sequence"/>
</dbReference>
<dbReference type="RefSeq" id="WP_088651921.1">
    <property type="nucleotide sequence ID" value="NZ_AQQR01000013.1"/>
</dbReference>